<dbReference type="Proteomes" id="UP001595821">
    <property type="component" value="Unassembled WGS sequence"/>
</dbReference>
<evidence type="ECO:0000259" key="3">
    <source>
        <dbReference type="Pfam" id="PF23420"/>
    </source>
</evidence>
<feature type="compositionally biased region" description="Basic and acidic residues" evidence="1">
    <location>
        <begin position="24"/>
        <end position="50"/>
    </location>
</feature>
<evidence type="ECO:0000256" key="1">
    <source>
        <dbReference type="SAM" id="MobiDB-lite"/>
    </source>
</evidence>
<evidence type="ECO:0000259" key="2">
    <source>
        <dbReference type="Pfam" id="PF23418"/>
    </source>
</evidence>
<dbReference type="Pfam" id="PF23418">
    <property type="entry name" value="DUF7108"/>
    <property type="match status" value="1"/>
</dbReference>
<feature type="compositionally biased region" description="Acidic residues" evidence="1">
    <location>
        <begin position="12"/>
        <end position="23"/>
    </location>
</feature>
<feature type="region of interest" description="Disordered" evidence="1">
    <location>
        <begin position="1"/>
        <end position="53"/>
    </location>
</feature>
<feature type="compositionally biased region" description="Basic and acidic residues" evidence="1">
    <location>
        <begin position="1"/>
        <end position="11"/>
    </location>
</feature>
<dbReference type="InterPro" id="IPR056494">
    <property type="entry name" value="DUF7108_C"/>
</dbReference>
<feature type="domain" description="DUF7108" evidence="2">
    <location>
        <begin position="16"/>
        <end position="101"/>
    </location>
</feature>
<protein>
    <submittedName>
        <fullName evidence="4">RnhA operon protein</fullName>
    </submittedName>
</protein>
<comment type="caution">
    <text evidence="4">The sequence shown here is derived from an EMBL/GenBank/DDBJ whole genome shotgun (WGS) entry which is preliminary data.</text>
</comment>
<dbReference type="RefSeq" id="WP_246971290.1">
    <property type="nucleotide sequence ID" value="NZ_CP095397.1"/>
</dbReference>
<proteinExistence type="predicted"/>
<accession>A0ABD5NUL2</accession>
<gene>
    <name evidence="4" type="ORF">ACFOZ7_00410</name>
</gene>
<dbReference type="AlphaFoldDB" id="A0ABD5NUL2"/>
<name>A0ABD5NUL2_9EURY</name>
<feature type="domain" description="DUF7108" evidence="3">
    <location>
        <begin position="106"/>
        <end position="194"/>
    </location>
</feature>
<dbReference type="InterPro" id="IPR055532">
    <property type="entry name" value="DUF7108_N"/>
</dbReference>
<organism evidence="4 5">
    <name type="scientific">Natribaculum luteum</name>
    <dbReference type="NCBI Taxonomy" id="1586232"/>
    <lineage>
        <taxon>Archaea</taxon>
        <taxon>Methanobacteriati</taxon>
        <taxon>Methanobacteriota</taxon>
        <taxon>Stenosarchaea group</taxon>
        <taxon>Halobacteria</taxon>
        <taxon>Halobacteriales</taxon>
        <taxon>Natrialbaceae</taxon>
        <taxon>Natribaculum</taxon>
    </lineage>
</organism>
<reference evidence="4 5" key="1">
    <citation type="journal article" date="2014" name="Int. J. Syst. Evol. Microbiol.">
        <title>Complete genome sequence of Corynebacterium casei LMG S-19264T (=DSM 44701T), isolated from a smear-ripened cheese.</title>
        <authorList>
            <consortium name="US DOE Joint Genome Institute (JGI-PGF)"/>
            <person name="Walter F."/>
            <person name="Albersmeier A."/>
            <person name="Kalinowski J."/>
            <person name="Ruckert C."/>
        </authorList>
    </citation>
    <scope>NUCLEOTIDE SEQUENCE [LARGE SCALE GENOMIC DNA]</scope>
    <source>
        <strain evidence="4 5">IBRC-M 10912</strain>
    </source>
</reference>
<dbReference type="GeneID" id="71852289"/>
<evidence type="ECO:0000313" key="4">
    <source>
        <dbReference type="EMBL" id="MFC4245476.1"/>
    </source>
</evidence>
<dbReference type="EMBL" id="JBHSDJ010000002">
    <property type="protein sequence ID" value="MFC4245476.1"/>
    <property type="molecule type" value="Genomic_DNA"/>
</dbReference>
<evidence type="ECO:0000313" key="5">
    <source>
        <dbReference type="Proteomes" id="UP001595821"/>
    </source>
</evidence>
<sequence>MSDAANDRSDDAGEDELPEETVDEAERLTRLARTAVDENERDAHREKRAEILGAHEFTSRIREDEDGDVLVLHPAEWLEDGTIRTDRIEDVSRAVEIPLEGTGDPDDWSELDAENRRLVEAVREEHGDVHGDNAAALADFMGNHYARPIASATADEITEFLTEYFVRNAWPSEKQRAVVDESIRLVFETADEPVPEFGVQYRNG</sequence>
<dbReference type="Pfam" id="PF23420">
    <property type="entry name" value="DUF7108_C"/>
    <property type="match status" value="1"/>
</dbReference>